<dbReference type="InterPro" id="IPR036034">
    <property type="entry name" value="PDZ_sf"/>
</dbReference>
<dbReference type="AlphaFoldDB" id="A0A844GBM5"/>
<dbReference type="GO" id="GO:0004222">
    <property type="term" value="F:metalloendopeptidase activity"/>
    <property type="evidence" value="ECO:0007669"/>
    <property type="project" value="InterPro"/>
</dbReference>
<comment type="caution">
    <text evidence="13">The sequence shown here is derived from an EMBL/GenBank/DDBJ whole genome shotgun (WGS) entry which is preliminary data.</text>
</comment>
<dbReference type="NCBIfam" id="TIGR00054">
    <property type="entry name" value="RIP metalloprotease RseP"/>
    <property type="match status" value="1"/>
</dbReference>
<dbReference type="PANTHER" id="PTHR42837:SF2">
    <property type="entry name" value="MEMBRANE METALLOPROTEASE ARASP2, CHLOROPLASTIC-RELATED"/>
    <property type="match status" value="1"/>
</dbReference>
<organism evidence="13 14">
    <name type="scientific">Paludibacterium denitrificans</name>
    <dbReference type="NCBI Taxonomy" id="2675226"/>
    <lineage>
        <taxon>Bacteria</taxon>
        <taxon>Pseudomonadati</taxon>
        <taxon>Pseudomonadota</taxon>
        <taxon>Betaproteobacteria</taxon>
        <taxon>Neisseriales</taxon>
        <taxon>Chromobacteriaceae</taxon>
        <taxon>Paludibacterium</taxon>
    </lineage>
</organism>
<proteinExistence type="inferred from homology"/>
<name>A0A844GBM5_9NEIS</name>
<feature type="transmembrane region" description="Helical" evidence="11">
    <location>
        <begin position="209"/>
        <end position="228"/>
    </location>
</feature>
<keyword evidence="7" id="KW-0862">Zinc</keyword>
<evidence type="ECO:0000256" key="5">
    <source>
        <dbReference type="ARBA" id="ARBA00022692"/>
    </source>
</evidence>
<evidence type="ECO:0000313" key="14">
    <source>
        <dbReference type="Proteomes" id="UP000446658"/>
    </source>
</evidence>
<dbReference type="Gene3D" id="2.30.42.10">
    <property type="match status" value="1"/>
</dbReference>
<evidence type="ECO:0000256" key="8">
    <source>
        <dbReference type="ARBA" id="ARBA00022989"/>
    </source>
</evidence>
<evidence type="ECO:0000256" key="1">
    <source>
        <dbReference type="ARBA" id="ARBA00001947"/>
    </source>
</evidence>
<dbReference type="InterPro" id="IPR008915">
    <property type="entry name" value="Peptidase_M50"/>
</dbReference>
<dbReference type="Pfam" id="PF17820">
    <property type="entry name" value="PDZ_6"/>
    <property type="match status" value="1"/>
</dbReference>
<evidence type="ECO:0000256" key="10">
    <source>
        <dbReference type="ARBA" id="ARBA00023136"/>
    </source>
</evidence>
<sequence>MPTRFLPVVSAVEDGGPAAKAGLKPGDRLLTADGRPVSSWEDWVSLIHNSPGKEVTARIARGNRLLDIKVRLSGAGTDNELTGKLGVAPTLDPDWIKHLTVTHHSGMAEAGQQAVNKTFDTAWMSLKFLGWMLVGNASVDNLSGPLTIASVAGQTARRGLIAYLEFLALISVSIGILNLLPIPMLDGGHLMYYVAELVKGKPVSEQAQLFGQKIGFILLASLMAFALLNDISRLFGG</sequence>
<keyword evidence="9 13" id="KW-0482">Metalloprotease</keyword>
<keyword evidence="8 11" id="KW-1133">Transmembrane helix</keyword>
<dbReference type="SUPFAM" id="SSF50156">
    <property type="entry name" value="PDZ domain-like"/>
    <property type="match status" value="1"/>
</dbReference>
<dbReference type="CDD" id="cd23081">
    <property type="entry name" value="cpPDZ_EcRseP-like"/>
    <property type="match status" value="1"/>
</dbReference>
<gene>
    <name evidence="13" type="primary">rseP</name>
    <name evidence="13" type="ORF">GKE73_00435</name>
</gene>
<evidence type="ECO:0000256" key="11">
    <source>
        <dbReference type="SAM" id="Phobius"/>
    </source>
</evidence>
<evidence type="ECO:0000256" key="9">
    <source>
        <dbReference type="ARBA" id="ARBA00023049"/>
    </source>
</evidence>
<dbReference type="InterPro" id="IPR041489">
    <property type="entry name" value="PDZ_6"/>
</dbReference>
<dbReference type="PROSITE" id="PS50106">
    <property type="entry name" value="PDZ"/>
    <property type="match status" value="1"/>
</dbReference>
<evidence type="ECO:0000256" key="4">
    <source>
        <dbReference type="ARBA" id="ARBA00022670"/>
    </source>
</evidence>
<protein>
    <submittedName>
        <fullName evidence="13">RIP metalloprotease RseP</fullName>
    </submittedName>
</protein>
<dbReference type="Proteomes" id="UP000446658">
    <property type="component" value="Unassembled WGS sequence"/>
</dbReference>
<dbReference type="GO" id="GO:0006508">
    <property type="term" value="P:proteolysis"/>
    <property type="evidence" value="ECO:0007669"/>
    <property type="project" value="UniProtKB-KW"/>
</dbReference>
<comment type="similarity">
    <text evidence="3">Belongs to the peptidase M50B family.</text>
</comment>
<dbReference type="PANTHER" id="PTHR42837">
    <property type="entry name" value="REGULATOR OF SIGMA-E PROTEASE RSEP"/>
    <property type="match status" value="1"/>
</dbReference>
<feature type="transmembrane region" description="Helical" evidence="11">
    <location>
        <begin position="160"/>
        <end position="182"/>
    </location>
</feature>
<evidence type="ECO:0000256" key="2">
    <source>
        <dbReference type="ARBA" id="ARBA00004141"/>
    </source>
</evidence>
<keyword evidence="6" id="KW-0378">Hydrolase</keyword>
<dbReference type="SMART" id="SM00228">
    <property type="entry name" value="PDZ"/>
    <property type="match status" value="1"/>
</dbReference>
<keyword evidence="5 11" id="KW-0812">Transmembrane</keyword>
<dbReference type="Pfam" id="PF02163">
    <property type="entry name" value="Peptidase_M50"/>
    <property type="match status" value="1"/>
</dbReference>
<evidence type="ECO:0000313" key="13">
    <source>
        <dbReference type="EMBL" id="MTD32317.1"/>
    </source>
</evidence>
<evidence type="ECO:0000256" key="7">
    <source>
        <dbReference type="ARBA" id="ARBA00022833"/>
    </source>
</evidence>
<keyword evidence="14" id="KW-1185">Reference proteome</keyword>
<accession>A0A844GBM5</accession>
<dbReference type="CDD" id="cd06163">
    <property type="entry name" value="S2P-M50_PDZ_RseP-like"/>
    <property type="match status" value="1"/>
</dbReference>
<evidence type="ECO:0000256" key="3">
    <source>
        <dbReference type="ARBA" id="ARBA00007931"/>
    </source>
</evidence>
<keyword evidence="4 13" id="KW-0645">Protease</keyword>
<evidence type="ECO:0000259" key="12">
    <source>
        <dbReference type="PROSITE" id="PS50106"/>
    </source>
</evidence>
<dbReference type="EMBL" id="WLYX01000001">
    <property type="protein sequence ID" value="MTD32317.1"/>
    <property type="molecule type" value="Genomic_DNA"/>
</dbReference>
<feature type="domain" description="PDZ" evidence="12">
    <location>
        <begin position="8"/>
        <end position="39"/>
    </location>
</feature>
<dbReference type="InterPro" id="IPR001478">
    <property type="entry name" value="PDZ"/>
</dbReference>
<evidence type="ECO:0000256" key="6">
    <source>
        <dbReference type="ARBA" id="ARBA00022801"/>
    </source>
</evidence>
<comment type="subcellular location">
    <subcellularLocation>
        <location evidence="2">Membrane</location>
        <topology evidence="2">Multi-pass membrane protein</topology>
    </subcellularLocation>
</comment>
<keyword evidence="10 11" id="KW-0472">Membrane</keyword>
<dbReference type="GO" id="GO:0016020">
    <property type="term" value="C:membrane"/>
    <property type="evidence" value="ECO:0007669"/>
    <property type="project" value="UniProtKB-SubCell"/>
</dbReference>
<comment type="cofactor">
    <cofactor evidence="1">
        <name>Zn(2+)</name>
        <dbReference type="ChEBI" id="CHEBI:29105"/>
    </cofactor>
</comment>
<reference evidence="13 14" key="1">
    <citation type="submission" date="2019-11" db="EMBL/GenBank/DDBJ databases">
        <title>Draft genome sequence of Paludibacterium sp. dN18-1.</title>
        <authorList>
            <person name="Im W.-T."/>
        </authorList>
    </citation>
    <scope>NUCLEOTIDE SEQUENCE [LARGE SCALE GENOMIC DNA]</scope>
    <source>
        <strain evidence="14">dN 18-1</strain>
    </source>
</reference>
<dbReference type="InterPro" id="IPR004387">
    <property type="entry name" value="Pept_M50_Zn"/>
</dbReference>